<evidence type="ECO:0000256" key="2">
    <source>
        <dbReference type="ARBA" id="ARBA00022692"/>
    </source>
</evidence>
<dbReference type="InterPro" id="IPR047817">
    <property type="entry name" value="ABC2_TM_bact-type"/>
</dbReference>
<accession>A0ABX8S782</accession>
<evidence type="ECO:0000313" key="8">
    <source>
        <dbReference type="EMBL" id="QXQ13331.1"/>
    </source>
</evidence>
<keyword evidence="4 6" id="KW-0472">Membrane</keyword>
<keyword evidence="5" id="KW-0046">Antibiotic resistance</keyword>
<feature type="transmembrane region" description="Helical" evidence="6">
    <location>
        <begin position="239"/>
        <end position="262"/>
    </location>
</feature>
<evidence type="ECO:0000313" key="9">
    <source>
        <dbReference type="Proteomes" id="UP000887023"/>
    </source>
</evidence>
<dbReference type="InterPro" id="IPR000412">
    <property type="entry name" value="ABC_2_transport"/>
</dbReference>
<gene>
    <name evidence="8" type="ORF">KV203_15905</name>
</gene>
<feature type="transmembrane region" description="Helical" evidence="6">
    <location>
        <begin position="43"/>
        <end position="63"/>
    </location>
</feature>
<feature type="transmembrane region" description="Helical" evidence="6">
    <location>
        <begin position="190"/>
        <end position="207"/>
    </location>
</feature>
<keyword evidence="2 6" id="KW-0812">Transmembrane</keyword>
<keyword evidence="9" id="KW-1185">Reference proteome</keyword>
<keyword evidence="3 6" id="KW-1133">Transmembrane helix</keyword>
<dbReference type="Proteomes" id="UP000887023">
    <property type="component" value="Chromosome"/>
</dbReference>
<evidence type="ECO:0000256" key="6">
    <source>
        <dbReference type="RuleBase" id="RU361157"/>
    </source>
</evidence>
<feature type="transmembrane region" description="Helical" evidence="6">
    <location>
        <begin position="75"/>
        <end position="99"/>
    </location>
</feature>
<organism evidence="8 9">
    <name type="scientific">Skermania pinensis</name>
    <dbReference type="NCBI Taxonomy" id="39122"/>
    <lineage>
        <taxon>Bacteria</taxon>
        <taxon>Bacillati</taxon>
        <taxon>Actinomycetota</taxon>
        <taxon>Actinomycetes</taxon>
        <taxon>Mycobacteriales</taxon>
        <taxon>Gordoniaceae</taxon>
        <taxon>Skermania</taxon>
    </lineage>
</organism>
<comment type="similarity">
    <text evidence="6">Belongs to the ABC-2 integral membrane protein family.</text>
</comment>
<keyword evidence="6" id="KW-1003">Cell membrane</keyword>
<evidence type="ECO:0000256" key="5">
    <source>
        <dbReference type="ARBA" id="ARBA00023251"/>
    </source>
</evidence>
<name>A0ABX8S782_9ACTN</name>
<dbReference type="EMBL" id="CP079105">
    <property type="protein sequence ID" value="QXQ13331.1"/>
    <property type="molecule type" value="Genomic_DNA"/>
</dbReference>
<dbReference type="Pfam" id="PF01061">
    <property type="entry name" value="ABC2_membrane"/>
    <property type="match status" value="1"/>
</dbReference>
<dbReference type="InterPro" id="IPR013525">
    <property type="entry name" value="ABC2_TM"/>
</dbReference>
<proteinExistence type="inferred from homology"/>
<comment type="caution">
    <text evidence="6">Lacks conserved residue(s) required for the propagation of feature annotation.</text>
</comment>
<reference evidence="8" key="1">
    <citation type="submission" date="2021-07" db="EMBL/GenBank/DDBJ databases">
        <title>Candidatus Kaistella beijingensis sp. nov. isolated from a municipal wastewater treatment plant is involved in sludge foaming.</title>
        <authorList>
            <person name="Song Y."/>
            <person name="Liu S.-J."/>
        </authorList>
    </citation>
    <scope>NUCLEOTIDE SEQUENCE</scope>
    <source>
        <strain evidence="8">DSM 43998</strain>
    </source>
</reference>
<evidence type="ECO:0000256" key="1">
    <source>
        <dbReference type="ARBA" id="ARBA00004141"/>
    </source>
</evidence>
<evidence type="ECO:0000256" key="4">
    <source>
        <dbReference type="ARBA" id="ARBA00023136"/>
    </source>
</evidence>
<dbReference type="RefSeq" id="WP_066472418.1">
    <property type="nucleotide sequence ID" value="NZ_CBCRUZ010000016.1"/>
</dbReference>
<dbReference type="PROSITE" id="PS51012">
    <property type="entry name" value="ABC_TM2"/>
    <property type="match status" value="1"/>
</dbReference>
<protein>
    <recommendedName>
        <fullName evidence="6">Transport permease protein</fullName>
    </recommendedName>
</protein>
<comment type="subcellular location">
    <subcellularLocation>
        <location evidence="6">Cell membrane</location>
        <topology evidence="6">Multi-pass membrane protein</topology>
    </subcellularLocation>
    <subcellularLocation>
        <location evidence="1">Membrane</location>
        <topology evidence="1">Multi-pass membrane protein</topology>
    </subcellularLocation>
</comment>
<feature type="domain" description="ABC transmembrane type-2" evidence="7">
    <location>
        <begin position="42"/>
        <end position="268"/>
    </location>
</feature>
<evidence type="ECO:0000256" key="3">
    <source>
        <dbReference type="ARBA" id="ARBA00022989"/>
    </source>
</evidence>
<dbReference type="PIRSF" id="PIRSF006648">
    <property type="entry name" value="DrrB"/>
    <property type="match status" value="1"/>
</dbReference>
<dbReference type="InterPro" id="IPR052902">
    <property type="entry name" value="ABC-2_transporter"/>
</dbReference>
<evidence type="ECO:0000259" key="7">
    <source>
        <dbReference type="PROSITE" id="PS51012"/>
    </source>
</evidence>
<feature type="transmembrane region" description="Helical" evidence="6">
    <location>
        <begin position="154"/>
        <end position="183"/>
    </location>
</feature>
<sequence length="272" mass="28306">MNAAPAAPVNVGPATARRSVSLGRHLVVTVATLLRTWSRDPGVVVQTVAFPAFMLLMFQLVLGKTVTAMGGGNSIYGNAGLVALVAAMYGTVATGISLIDDRDSGLLTRTWSLPVPRAGFLAGRLSAEAVRTGLSTVVLFAVAVPLGFRFQHGLLAGLVAIAVPMVFAVGIAVLVVAVATVAVRQTLQQLAGLFLLLLFFNVGFVPITEYPGWLQPVVRHQPMSPAIEAMRGLTEGGAVAAPLLETVAWTIGLVAVSGPVAMRGYRRAAEGR</sequence>
<dbReference type="PANTHER" id="PTHR43027:SF1">
    <property type="entry name" value="DOXORUBICIN RESISTANCE ABC TRANSPORTER PERMEASE PROTEIN DRRC-RELATED"/>
    <property type="match status" value="1"/>
</dbReference>
<dbReference type="PANTHER" id="PTHR43027">
    <property type="entry name" value="DOXORUBICIN RESISTANCE ABC TRANSPORTER PERMEASE PROTEIN DRRC-RELATED"/>
    <property type="match status" value="1"/>
</dbReference>
<keyword evidence="6" id="KW-0813">Transport</keyword>